<dbReference type="InterPro" id="IPR036230">
    <property type="entry name" value="LeuA_allosteric_dom_sf"/>
</dbReference>
<dbReference type="SMART" id="SM00917">
    <property type="entry name" value="LeuA_dimer"/>
    <property type="match status" value="1"/>
</dbReference>
<evidence type="ECO:0000256" key="9">
    <source>
        <dbReference type="RuleBase" id="RU003523"/>
    </source>
</evidence>
<dbReference type="PROSITE" id="PS00815">
    <property type="entry name" value="AIPM_HOMOCIT_SYNTH_1"/>
    <property type="match status" value="1"/>
</dbReference>
<dbReference type="PANTHER" id="PTHR43538:SF1">
    <property type="entry name" value="(R)-CITRAMALATE SYNTHASE"/>
    <property type="match status" value="1"/>
</dbReference>
<dbReference type="InterPro" id="IPR054691">
    <property type="entry name" value="LeuA/HCS_post-cat"/>
</dbReference>
<dbReference type="PROSITE" id="PS50991">
    <property type="entry name" value="PYR_CT"/>
    <property type="match status" value="1"/>
</dbReference>
<comment type="similarity">
    <text evidence="2 9">Belongs to the alpha-IPM synthase/homocitrate synthase family.</text>
</comment>
<keyword evidence="5 9" id="KW-0808">Transferase</keyword>
<dbReference type="Pfam" id="PF08502">
    <property type="entry name" value="LeuA_dimer"/>
    <property type="match status" value="1"/>
</dbReference>
<dbReference type="Pfam" id="PF22617">
    <property type="entry name" value="HCS_D2"/>
    <property type="match status" value="1"/>
</dbReference>
<protein>
    <recommendedName>
        <fullName evidence="8">Citramalate synthase</fullName>
        <ecNumber evidence="8">2.3.3.21</ecNumber>
    </recommendedName>
</protein>
<dbReference type="InterPro" id="IPR005675">
    <property type="entry name" value="Citramal_synthase"/>
</dbReference>
<keyword evidence="11" id="KW-0012">Acyltransferase</keyword>
<evidence type="ECO:0000256" key="4">
    <source>
        <dbReference type="ARBA" id="ARBA00022624"/>
    </source>
</evidence>
<dbReference type="GO" id="GO:0003852">
    <property type="term" value="F:2-isopropylmalate synthase activity"/>
    <property type="evidence" value="ECO:0007669"/>
    <property type="project" value="InterPro"/>
</dbReference>
<gene>
    <name evidence="11" type="ORF">NITINOP_1137</name>
</gene>
<dbReference type="SUPFAM" id="SSF110921">
    <property type="entry name" value="2-isopropylmalate synthase LeuA, allosteric (dimerisation) domain"/>
    <property type="match status" value="1"/>
</dbReference>
<dbReference type="Gene3D" id="3.20.20.70">
    <property type="entry name" value="Aldolase class I"/>
    <property type="match status" value="1"/>
</dbReference>
<sequence>MTTSSDDRVSSLEIYDTTLRDGAQAEDVSFSVDDKVRIAQKLDELGVHFIEGGWPGANPKDIEFFRIIKTIPLTYATVVAFGSTRKASNPVHKDRNLQALLAADTKTITLFGKTWPLHVTDALGISLAKNLELVEDSIAYLREKGRRVFYDAEHFFDGYKENPEYALKTIQKAVKAGADRVILCDTNGGTMPWEIRRICEAVRRECRVPLGIHAHNDCDMAVANSLVAVETGIVQVQGTINGIGERCGNANLCSIIPNLELKMKRRALPDRLERLKDVSGFVTEIANLMPDKHQPYVGDAAFAHKGGVHIHAVLKNPATYEHIDPTTVGNRQRVLVSDNAGRSGLLEKVETYGIKLSKDHAKVQELVNTLKERESQGYQFEGAEGSFELLMRKTVGSHKPSFQLLGFRVIVEKKQEDGPPLSEATVMVKVGDVVEHTAAVGAGPVNALDHALRKSLEKFYPQLKEVKLLDYKVRVLAANQGTQSKVRVLIESGDHKDKWGTVGVSENIIEASWQALADSIEYKLLSADERSEAGTPSHYLS</sequence>
<proteinExistence type="inferred from homology"/>
<comment type="pathway">
    <text evidence="1">Amino-acid biosynthesis; L-isoleucine biosynthesis; 2-oxobutanoate from pyruvate: step 1/3.</text>
</comment>
<dbReference type="EC" id="2.3.3.21" evidence="8"/>
<keyword evidence="4" id="KW-0412">Isoleucine biosynthesis</keyword>
<dbReference type="InterPro" id="IPR002034">
    <property type="entry name" value="AIPM/Hcit_synth_CS"/>
</dbReference>
<evidence type="ECO:0000256" key="2">
    <source>
        <dbReference type="ARBA" id="ARBA00006154"/>
    </source>
</evidence>
<dbReference type="InterPro" id="IPR013709">
    <property type="entry name" value="2-isopropylmalate_synth_dimer"/>
</dbReference>
<keyword evidence="12" id="KW-1185">Reference proteome</keyword>
<dbReference type="STRING" id="1715989.NITINOP_1137"/>
<dbReference type="GO" id="GO:0009098">
    <property type="term" value="P:L-leucine biosynthetic process"/>
    <property type="evidence" value="ECO:0007669"/>
    <property type="project" value="InterPro"/>
</dbReference>
<dbReference type="OrthoDB" id="9803573at2"/>
<dbReference type="Pfam" id="PF00682">
    <property type="entry name" value="HMGL-like"/>
    <property type="match status" value="1"/>
</dbReference>
<reference evidence="12" key="1">
    <citation type="submission" date="2015-09" db="EMBL/GenBank/DDBJ databases">
        <authorList>
            <person name="Daims H."/>
        </authorList>
    </citation>
    <scope>NUCLEOTIDE SEQUENCE [LARGE SCALE GENOMIC DNA]</scope>
</reference>
<organism evidence="11 12">
    <name type="scientific">Candidatus Nitrospira inopinata</name>
    <dbReference type="NCBI Taxonomy" id="1715989"/>
    <lineage>
        <taxon>Bacteria</taxon>
        <taxon>Pseudomonadati</taxon>
        <taxon>Nitrospirota</taxon>
        <taxon>Nitrospiria</taxon>
        <taxon>Nitrospirales</taxon>
        <taxon>Nitrospiraceae</taxon>
        <taxon>Nitrospira</taxon>
    </lineage>
</organism>
<dbReference type="CDD" id="cd07941">
    <property type="entry name" value="DRE_TIM_LeuA3"/>
    <property type="match status" value="1"/>
</dbReference>
<dbReference type="Gene3D" id="1.10.238.260">
    <property type="match status" value="1"/>
</dbReference>
<evidence type="ECO:0000256" key="8">
    <source>
        <dbReference type="NCBIfam" id="TIGR00977"/>
    </source>
</evidence>
<dbReference type="KEGG" id="nio:NITINOP_1137"/>
<dbReference type="SUPFAM" id="SSF51569">
    <property type="entry name" value="Aldolase"/>
    <property type="match status" value="1"/>
</dbReference>
<dbReference type="AlphaFoldDB" id="A0A0S4KS17"/>
<dbReference type="RefSeq" id="WP_062483927.1">
    <property type="nucleotide sequence ID" value="NZ_LN885086.1"/>
</dbReference>
<evidence type="ECO:0000256" key="5">
    <source>
        <dbReference type="ARBA" id="ARBA00022679"/>
    </source>
</evidence>
<evidence type="ECO:0000313" key="11">
    <source>
        <dbReference type="EMBL" id="CUQ66112.1"/>
    </source>
</evidence>
<dbReference type="GO" id="GO:0043714">
    <property type="term" value="F:(R)-citramalate synthase activity"/>
    <property type="evidence" value="ECO:0007669"/>
    <property type="project" value="UniProtKB-UniRule"/>
</dbReference>
<feature type="domain" description="Pyruvate carboxyltransferase" evidence="10">
    <location>
        <begin position="12"/>
        <end position="276"/>
    </location>
</feature>
<comment type="catalytic activity">
    <reaction evidence="7">
        <text>pyruvate + acetyl-CoA + H2O = (3R)-citramalate + CoA + H(+)</text>
        <dbReference type="Rhea" id="RHEA:19045"/>
        <dbReference type="ChEBI" id="CHEBI:15361"/>
        <dbReference type="ChEBI" id="CHEBI:15377"/>
        <dbReference type="ChEBI" id="CHEBI:15378"/>
        <dbReference type="ChEBI" id="CHEBI:30934"/>
        <dbReference type="ChEBI" id="CHEBI:57287"/>
        <dbReference type="ChEBI" id="CHEBI:57288"/>
        <dbReference type="EC" id="2.3.3.21"/>
    </reaction>
</comment>
<name>A0A0S4KS17_9BACT</name>
<dbReference type="PANTHER" id="PTHR43538">
    <property type="entry name" value="ALPHA-IPM SYNTHASE/HOMOCITRATE SYNTHASE"/>
    <property type="match status" value="1"/>
</dbReference>
<accession>A0A0S4KS17</accession>
<dbReference type="NCBIfam" id="TIGR00977">
    <property type="entry name" value="citramal_synth"/>
    <property type="match status" value="1"/>
</dbReference>
<evidence type="ECO:0000256" key="6">
    <source>
        <dbReference type="ARBA" id="ARBA00023304"/>
    </source>
</evidence>
<dbReference type="Proteomes" id="UP000066284">
    <property type="component" value="Chromosome 1"/>
</dbReference>
<keyword evidence="3" id="KW-0028">Amino-acid biosynthesis</keyword>
<dbReference type="GO" id="GO:0009097">
    <property type="term" value="P:isoleucine biosynthetic process"/>
    <property type="evidence" value="ECO:0007669"/>
    <property type="project" value="UniProtKB-UniRule"/>
</dbReference>
<evidence type="ECO:0000313" key="12">
    <source>
        <dbReference type="Proteomes" id="UP000066284"/>
    </source>
</evidence>
<dbReference type="UniPathway" id="UPA00047">
    <property type="reaction ID" value="UER00066"/>
</dbReference>
<dbReference type="EMBL" id="LN885086">
    <property type="protein sequence ID" value="CUQ66112.1"/>
    <property type="molecule type" value="Genomic_DNA"/>
</dbReference>
<evidence type="ECO:0000256" key="1">
    <source>
        <dbReference type="ARBA" id="ARBA00004743"/>
    </source>
</evidence>
<dbReference type="InterPro" id="IPR000891">
    <property type="entry name" value="PYR_CT"/>
</dbReference>
<evidence type="ECO:0000256" key="7">
    <source>
        <dbReference type="ARBA" id="ARBA00048263"/>
    </source>
</evidence>
<evidence type="ECO:0000259" key="10">
    <source>
        <dbReference type="PROSITE" id="PS50991"/>
    </source>
</evidence>
<evidence type="ECO:0000256" key="3">
    <source>
        <dbReference type="ARBA" id="ARBA00022605"/>
    </source>
</evidence>
<dbReference type="Gene3D" id="3.30.160.270">
    <property type="match status" value="1"/>
</dbReference>
<keyword evidence="6" id="KW-0100">Branched-chain amino acid biosynthesis</keyword>
<dbReference type="InterPro" id="IPR013785">
    <property type="entry name" value="Aldolase_TIM"/>
</dbReference>